<dbReference type="InterPro" id="IPR011664">
    <property type="entry name" value="Abi_system_AbiD/AbiF-like"/>
</dbReference>
<reference evidence="1 2" key="1">
    <citation type="submission" date="2013-02" db="EMBL/GenBank/DDBJ databases">
        <title>The Genome Sequence of Acinetobacter parvus CIP 108168.</title>
        <authorList>
            <consortium name="The Broad Institute Genome Sequencing Platform"/>
            <consortium name="The Broad Institute Genome Sequencing Center for Infectious Disease"/>
            <person name="Cerqueira G."/>
            <person name="Feldgarden M."/>
            <person name="Courvalin P."/>
            <person name="Perichon B."/>
            <person name="Grillot-Courvalin C."/>
            <person name="Clermont D."/>
            <person name="Rocha E."/>
            <person name="Yoon E.-J."/>
            <person name="Nemec A."/>
            <person name="Walker B."/>
            <person name="Young S.K."/>
            <person name="Zeng Q."/>
            <person name="Gargeya S."/>
            <person name="Fitzgerald M."/>
            <person name="Haas B."/>
            <person name="Abouelleil A."/>
            <person name="Alvarado L."/>
            <person name="Arachchi H.M."/>
            <person name="Berlin A.M."/>
            <person name="Chapman S.B."/>
            <person name="Dewar J."/>
            <person name="Goldberg J."/>
            <person name="Griggs A."/>
            <person name="Gujja S."/>
            <person name="Hansen M."/>
            <person name="Howarth C."/>
            <person name="Imamovic A."/>
            <person name="Larimer J."/>
            <person name="McCowan C."/>
            <person name="Murphy C."/>
            <person name="Neiman D."/>
            <person name="Pearson M."/>
            <person name="Priest M."/>
            <person name="Roberts A."/>
            <person name="Saif S."/>
            <person name="Shea T."/>
            <person name="Sisk P."/>
            <person name="Sykes S."/>
            <person name="Wortman J."/>
            <person name="Nusbaum C."/>
            <person name="Birren B."/>
        </authorList>
    </citation>
    <scope>NUCLEOTIDE SEQUENCE [LARGE SCALE GENOMIC DNA]</scope>
    <source>
        <strain evidence="1 2">CIP 108168</strain>
    </source>
</reference>
<dbReference type="GeneID" id="99691656"/>
<protein>
    <recommendedName>
        <fullName evidence="3">Abortive infection bacteriophage resistance protein</fullName>
    </recommendedName>
</protein>
<dbReference type="Pfam" id="PF07751">
    <property type="entry name" value="Abi_2"/>
    <property type="match status" value="1"/>
</dbReference>
<dbReference type="InterPro" id="IPR017034">
    <property type="entry name" value="Abi_system_AbiD/AbiF"/>
</dbReference>
<dbReference type="EMBL" id="APOM01000042">
    <property type="protein sequence ID" value="ENU36616.1"/>
    <property type="molecule type" value="Genomic_DNA"/>
</dbReference>
<evidence type="ECO:0000313" key="2">
    <source>
        <dbReference type="Proteomes" id="UP000023776"/>
    </source>
</evidence>
<dbReference type="Proteomes" id="UP000023776">
    <property type="component" value="Unassembled WGS sequence"/>
</dbReference>
<organism evidence="1 2">
    <name type="scientific">Acinetobacter parvus DSM 16617 = CIP 108168</name>
    <dbReference type="NCBI Taxonomy" id="981333"/>
    <lineage>
        <taxon>Bacteria</taxon>
        <taxon>Pseudomonadati</taxon>
        <taxon>Pseudomonadota</taxon>
        <taxon>Gammaproteobacteria</taxon>
        <taxon>Moraxellales</taxon>
        <taxon>Moraxellaceae</taxon>
        <taxon>Acinetobacter</taxon>
    </lineage>
</organism>
<comment type="caution">
    <text evidence="1">The sequence shown here is derived from an EMBL/GenBank/DDBJ whole genome shotgun (WGS) entry which is preliminary data.</text>
</comment>
<evidence type="ECO:0000313" key="1">
    <source>
        <dbReference type="EMBL" id="ENU36616.1"/>
    </source>
</evidence>
<dbReference type="RefSeq" id="WP_004681762.1">
    <property type="nucleotide sequence ID" value="NZ_AIEB01000005.1"/>
</dbReference>
<accession>N8QCZ6</accession>
<evidence type="ECO:0008006" key="3">
    <source>
        <dbReference type="Google" id="ProtNLM"/>
    </source>
</evidence>
<name>N8QCZ6_9GAMM</name>
<dbReference type="PIRSF" id="PIRSF034934">
    <property type="entry name" value="AbiF_AbiD"/>
    <property type="match status" value="1"/>
</dbReference>
<dbReference type="HOGENOM" id="CLU_044962_2_2_6"/>
<sequence length="322" mass="38091">MAKPLKQWKSYTQQLQLLESRGMIVTDNAKALNYLERVGYYRLSGYWYPFRQIDVQASKAQNKPIRKNEFVQQSNFENIVDLYIFDKKLRLLALDALERIELAVRVDVAHLLGKRDSNAHQIADCLHGNFTKKLIKNGKNAGKTEHAVWLEKYNALLYQARREPFIEHHKKHYEGCVPVWVAIEIWDFGLLSRMYSGLKYQDQQCIAEKYNIKSGEIFAKWLRSLNFVRNVAAHHSRLWNINILELSPQVDNWQPMNNARPFFYFCIIQHLLKRICPNSTWSERFKQLLAEFPQIGNGMITLGDFGIAQEDWQEWELWQIRK</sequence>
<proteinExistence type="predicted"/>
<keyword evidence="2" id="KW-1185">Reference proteome</keyword>
<dbReference type="PATRIC" id="fig|981333.9.peg.1284"/>
<dbReference type="AlphaFoldDB" id="N8QCZ6"/>
<gene>
    <name evidence="1" type="ORF">F988_01249</name>
</gene>